<reference evidence="2 3" key="1">
    <citation type="submission" date="2017-09" db="EMBL/GenBank/DDBJ databases">
        <authorList>
            <person name="Ehlers B."/>
            <person name="Leendertz F.H."/>
        </authorList>
    </citation>
    <scope>NUCLEOTIDE SEQUENCE [LARGE SCALE GENOMIC DNA]</scope>
    <source>
        <strain evidence="2 3">CGMCC 4.6857</strain>
    </source>
</reference>
<name>A0A285K1R2_9ACTN</name>
<evidence type="ECO:0000313" key="2">
    <source>
        <dbReference type="EMBL" id="SNY66529.1"/>
    </source>
</evidence>
<organism evidence="2 3">
    <name type="scientific">Paractinoplanes atraurantiacus</name>
    <dbReference type="NCBI Taxonomy" id="1036182"/>
    <lineage>
        <taxon>Bacteria</taxon>
        <taxon>Bacillati</taxon>
        <taxon>Actinomycetota</taxon>
        <taxon>Actinomycetes</taxon>
        <taxon>Micromonosporales</taxon>
        <taxon>Micromonosporaceae</taxon>
        <taxon>Paractinoplanes</taxon>
    </lineage>
</organism>
<keyword evidence="1" id="KW-0472">Membrane</keyword>
<gene>
    <name evidence="2" type="ORF">SAMN05421748_13059</name>
</gene>
<dbReference type="RefSeq" id="WP_143235307.1">
    <property type="nucleotide sequence ID" value="NZ_OBDY01000030.1"/>
</dbReference>
<protein>
    <submittedName>
        <fullName evidence="2">Uncharacterized protein</fullName>
    </submittedName>
</protein>
<dbReference type="EMBL" id="OBDY01000030">
    <property type="protein sequence ID" value="SNY66529.1"/>
    <property type="molecule type" value="Genomic_DNA"/>
</dbReference>
<feature type="transmembrane region" description="Helical" evidence="1">
    <location>
        <begin position="57"/>
        <end position="77"/>
    </location>
</feature>
<keyword evidence="3" id="KW-1185">Reference proteome</keyword>
<dbReference type="OrthoDB" id="3384074at2"/>
<proteinExistence type="predicted"/>
<dbReference type="AlphaFoldDB" id="A0A285K1R2"/>
<evidence type="ECO:0000313" key="3">
    <source>
        <dbReference type="Proteomes" id="UP000219612"/>
    </source>
</evidence>
<keyword evidence="1" id="KW-0812">Transmembrane</keyword>
<evidence type="ECO:0000256" key="1">
    <source>
        <dbReference type="SAM" id="Phobius"/>
    </source>
</evidence>
<accession>A0A285K1R2</accession>
<feature type="transmembrane region" description="Helical" evidence="1">
    <location>
        <begin position="26"/>
        <end position="45"/>
    </location>
</feature>
<keyword evidence="1" id="KW-1133">Transmembrane helix</keyword>
<dbReference type="Proteomes" id="UP000219612">
    <property type="component" value="Unassembled WGS sequence"/>
</dbReference>
<sequence length="185" mass="19129">MVATVLTAIVAVAALALWLVPRASLEVLLAVPVLGGLTLIAARLFDRPAVGARSAVPAFLVVGWLLVSLCALLVVSVPGPYFPATDTVLPAPDGLRATVHPHSDADCGSGTCQVTIEITGRPGQAAADLRSELTRHLKARGWGSGCRPTGWLLDGSTACVELSVSDGRATIFLTGNRDNVRATTL</sequence>